<evidence type="ECO:0000259" key="2">
    <source>
        <dbReference type="Pfam" id="PF14341"/>
    </source>
</evidence>
<dbReference type="AlphaFoldDB" id="W0DTH5"/>
<reference evidence="3 4" key="1">
    <citation type="submission" date="2013-12" db="EMBL/GenBank/DDBJ databases">
        <authorList>
            <consortium name="DOE Joint Genome Institute"/>
            <person name="Muyzer G."/>
            <person name="Huntemann M."/>
            <person name="Han J."/>
            <person name="Chen A."/>
            <person name="Kyrpides N."/>
            <person name="Mavromatis K."/>
            <person name="Markowitz V."/>
            <person name="Palaniappan K."/>
            <person name="Ivanova N."/>
            <person name="Schaumberg A."/>
            <person name="Pati A."/>
            <person name="Liolios K."/>
            <person name="Nordberg H.P."/>
            <person name="Cantor M.N."/>
            <person name="Hua S.X."/>
            <person name="Woyke T."/>
        </authorList>
    </citation>
    <scope>NUCLEOTIDE SEQUENCE [LARGE SCALE GENOMIC DNA]</scope>
    <source>
        <strain evidence="3 4">ARh 1</strain>
    </source>
</reference>
<gene>
    <name evidence="3" type="ORF">THITH_15700</name>
</gene>
<dbReference type="OrthoDB" id="5790271at2"/>
<evidence type="ECO:0000256" key="1">
    <source>
        <dbReference type="SAM" id="Phobius"/>
    </source>
</evidence>
<dbReference type="STRING" id="713585.THITH_15700"/>
<keyword evidence="1" id="KW-0472">Membrane</keyword>
<dbReference type="RefSeq" id="WP_006746948.1">
    <property type="nucleotide sequence ID" value="NZ_CP007029.1"/>
</dbReference>
<dbReference type="Pfam" id="PF14341">
    <property type="entry name" value="PilX_N"/>
    <property type="match status" value="1"/>
</dbReference>
<evidence type="ECO:0000313" key="3">
    <source>
        <dbReference type="EMBL" id="AHF00289.1"/>
    </source>
</evidence>
<dbReference type="EMBL" id="CP007029">
    <property type="protein sequence ID" value="AHF00289.1"/>
    <property type="molecule type" value="Genomic_DNA"/>
</dbReference>
<organism evidence="3 4">
    <name type="scientific">Thioalkalivibrio paradoxus ARh 1</name>
    <dbReference type="NCBI Taxonomy" id="713585"/>
    <lineage>
        <taxon>Bacteria</taxon>
        <taxon>Pseudomonadati</taxon>
        <taxon>Pseudomonadota</taxon>
        <taxon>Gammaproteobacteria</taxon>
        <taxon>Chromatiales</taxon>
        <taxon>Ectothiorhodospiraceae</taxon>
        <taxon>Thioalkalivibrio</taxon>
    </lineage>
</organism>
<keyword evidence="4" id="KW-1185">Reference proteome</keyword>
<keyword evidence="1" id="KW-1133">Transmembrane helix</keyword>
<keyword evidence="1" id="KW-0812">Transmembrane</keyword>
<dbReference type="InterPro" id="IPR025746">
    <property type="entry name" value="PilX_N_dom"/>
</dbReference>
<feature type="domain" description="Type 4 fimbrial biogenesis protein PilX N-terminal" evidence="2">
    <location>
        <begin position="9"/>
        <end position="58"/>
    </location>
</feature>
<accession>W0DTH5</accession>
<dbReference type="HOGENOM" id="CLU_713586_0_0_6"/>
<evidence type="ECO:0000313" key="4">
    <source>
        <dbReference type="Proteomes" id="UP000005289"/>
    </source>
</evidence>
<name>W0DTH5_9GAMM</name>
<feature type="transmembrane region" description="Helical" evidence="1">
    <location>
        <begin position="12"/>
        <end position="31"/>
    </location>
</feature>
<dbReference type="Proteomes" id="UP000005289">
    <property type="component" value="Chromosome"/>
</dbReference>
<protein>
    <recommendedName>
        <fullName evidence="2">Type 4 fimbrial biogenesis protein PilX N-terminal domain-containing protein</fullName>
    </recommendedName>
</protein>
<dbReference type="KEGG" id="tti:THITH_15700"/>
<sequence length="387" mass="40764">MERGADGQRGLVLIVVLSLITIASLVALTGMELARVNEQLAANQRQVAEVFMAADAGWVQAARWWEEFTDGEPNHRHFWNDAPGALAAIGTLDRVPRPGLQWTVDELRFDGDVVWMASRGAPVGGFTAREIRVGYRRPMAASMDRLAPVTVAGPLGEYTAPDLRVLHGSPEAAAGPSITTASADDAERLRSELEDDQLARLPGGIDAADSGLSDPEGLRALVDSIAGTPGAYDGPLPGDFGSLESPGIQVIRGTDGQAIDLHLTGRVRGAGILVVTGKLSLEQAPDFSGLIIVLGGVFEVDRGAGRIDGAIVLHGIEDPAAREWSTDPNGSDFRVGARLELGPGQEALNRVWDQLPAQTRALWDELAGATGPAGSGRLFGWAESPGI</sequence>
<proteinExistence type="predicted"/>